<keyword evidence="12" id="KW-0732">Signal</keyword>
<dbReference type="SUPFAM" id="SSF56935">
    <property type="entry name" value="Porins"/>
    <property type="match status" value="1"/>
</dbReference>
<keyword evidence="3" id="KW-1134">Transmembrane beta strand</keyword>
<evidence type="ECO:0000256" key="3">
    <source>
        <dbReference type="ARBA" id="ARBA00022452"/>
    </source>
</evidence>
<evidence type="ECO:0000256" key="9">
    <source>
        <dbReference type="ARBA" id="ARBA00023136"/>
    </source>
</evidence>
<gene>
    <name evidence="14" type="ORF">COO09_16910</name>
</gene>
<keyword evidence="8 11" id="KW-0798">TonB box</keyword>
<dbReference type="GO" id="GO:0006826">
    <property type="term" value="P:iron ion transport"/>
    <property type="evidence" value="ECO:0007669"/>
    <property type="project" value="UniProtKB-KW"/>
</dbReference>
<protein>
    <submittedName>
        <fullName evidence="14">TonB-dependent receptor</fullName>
    </submittedName>
</protein>
<keyword evidence="14" id="KW-0675">Receptor</keyword>
<comment type="similarity">
    <text evidence="11">Belongs to the TonB-dependent receptor family.</text>
</comment>
<evidence type="ECO:0000259" key="13">
    <source>
        <dbReference type="SMART" id="SM00965"/>
    </source>
</evidence>
<feature type="signal peptide" evidence="12">
    <location>
        <begin position="1"/>
        <end position="29"/>
    </location>
</feature>
<dbReference type="InterPro" id="IPR012910">
    <property type="entry name" value="Plug_dom"/>
</dbReference>
<evidence type="ECO:0000313" key="14">
    <source>
        <dbReference type="EMBL" id="PCE41032.1"/>
    </source>
</evidence>
<dbReference type="AlphaFoldDB" id="A0A2A4FTL9"/>
<keyword evidence="10" id="KW-0998">Cell outer membrane</keyword>
<keyword evidence="4" id="KW-0410">Iron transport</keyword>
<feature type="domain" description="Secretin/TonB short N-terminal" evidence="13">
    <location>
        <begin position="55"/>
        <end position="106"/>
    </location>
</feature>
<keyword evidence="15" id="KW-1185">Reference proteome</keyword>
<evidence type="ECO:0000256" key="5">
    <source>
        <dbReference type="ARBA" id="ARBA00022692"/>
    </source>
</evidence>
<dbReference type="PANTHER" id="PTHR32552:SF81">
    <property type="entry name" value="TONB-DEPENDENT OUTER MEMBRANE RECEPTOR"/>
    <property type="match status" value="1"/>
</dbReference>
<dbReference type="PANTHER" id="PTHR32552">
    <property type="entry name" value="FERRICHROME IRON RECEPTOR-RELATED"/>
    <property type="match status" value="1"/>
</dbReference>
<dbReference type="InterPro" id="IPR011662">
    <property type="entry name" value="Secretin/TonB_short_N"/>
</dbReference>
<evidence type="ECO:0000313" key="15">
    <source>
        <dbReference type="Proteomes" id="UP000218934"/>
    </source>
</evidence>
<reference evidence="14 15" key="1">
    <citation type="submission" date="2017-09" db="EMBL/GenBank/DDBJ databases">
        <title>The Catabolism of 3,6-Dichlorosalicylic acid is Initiated by the Cytochrome P450 Monooxygenase DsmABC in Rhizorhabdus dicambivorans Ndbn-20.</title>
        <authorList>
            <person name="Na L."/>
        </authorList>
    </citation>
    <scope>NUCLEOTIDE SEQUENCE [LARGE SCALE GENOMIC DNA]</scope>
    <source>
        <strain evidence="14 15">Ndbn-20m</strain>
    </source>
</reference>
<name>A0A2A4FTL9_9SPHN</name>
<evidence type="ECO:0000256" key="12">
    <source>
        <dbReference type="SAM" id="SignalP"/>
    </source>
</evidence>
<proteinExistence type="inferred from homology"/>
<evidence type="ECO:0000256" key="10">
    <source>
        <dbReference type="ARBA" id="ARBA00023237"/>
    </source>
</evidence>
<keyword evidence="6" id="KW-0408">Iron</keyword>
<keyword evidence="5" id="KW-0812">Transmembrane</keyword>
<evidence type="ECO:0000256" key="6">
    <source>
        <dbReference type="ARBA" id="ARBA00023004"/>
    </source>
</evidence>
<dbReference type="KEGG" id="rdi:CMV14_20410"/>
<dbReference type="EMBL" id="NWUF01000019">
    <property type="protein sequence ID" value="PCE41032.1"/>
    <property type="molecule type" value="Genomic_DNA"/>
</dbReference>
<dbReference type="OrthoDB" id="9760333at2"/>
<keyword evidence="9 11" id="KW-0472">Membrane</keyword>
<evidence type="ECO:0000256" key="2">
    <source>
        <dbReference type="ARBA" id="ARBA00022448"/>
    </source>
</evidence>
<dbReference type="GO" id="GO:0009279">
    <property type="term" value="C:cell outer membrane"/>
    <property type="evidence" value="ECO:0007669"/>
    <property type="project" value="UniProtKB-SubCell"/>
</dbReference>
<dbReference type="InterPro" id="IPR000531">
    <property type="entry name" value="Beta-barrel_TonB"/>
</dbReference>
<evidence type="ECO:0000256" key="11">
    <source>
        <dbReference type="RuleBase" id="RU003357"/>
    </source>
</evidence>
<dbReference type="Pfam" id="PF00593">
    <property type="entry name" value="TonB_dep_Rec_b-barrel"/>
    <property type="match status" value="1"/>
</dbReference>
<evidence type="ECO:0000256" key="7">
    <source>
        <dbReference type="ARBA" id="ARBA00023065"/>
    </source>
</evidence>
<evidence type="ECO:0000256" key="8">
    <source>
        <dbReference type="ARBA" id="ARBA00023077"/>
    </source>
</evidence>
<dbReference type="Proteomes" id="UP000218934">
    <property type="component" value="Unassembled WGS sequence"/>
</dbReference>
<keyword evidence="2" id="KW-0813">Transport</keyword>
<dbReference type="Gene3D" id="3.55.50.30">
    <property type="match status" value="1"/>
</dbReference>
<feature type="chain" id="PRO_5013399754" evidence="12">
    <location>
        <begin position="30"/>
        <end position="815"/>
    </location>
</feature>
<organism evidence="14 15">
    <name type="scientific">Rhizorhabdus dicambivorans</name>
    <dbReference type="NCBI Taxonomy" id="1850238"/>
    <lineage>
        <taxon>Bacteria</taxon>
        <taxon>Pseudomonadati</taxon>
        <taxon>Pseudomonadota</taxon>
        <taxon>Alphaproteobacteria</taxon>
        <taxon>Sphingomonadales</taxon>
        <taxon>Sphingomonadaceae</taxon>
        <taxon>Rhizorhabdus</taxon>
    </lineage>
</organism>
<keyword evidence="7" id="KW-0406">Ion transport</keyword>
<dbReference type="SMART" id="SM00965">
    <property type="entry name" value="STN"/>
    <property type="match status" value="1"/>
</dbReference>
<dbReference type="Pfam" id="PF07715">
    <property type="entry name" value="Plug"/>
    <property type="match status" value="1"/>
</dbReference>
<sequence>MDISAPHAVNRPLAFAAITLTSLAAPSWAADIKALDLPRGRLSDAVSALAAQTGASVSVTDASIWSMRVAALKGPMDAGEALRRLVRGSRAGVVPLGGNSFRIYPLPARTVQRASPLPAAPVVEQGEAIIVVTASKRDTRLRDFAGSVSMLDGTDLGFGGEQGTESILARVASLSSTHLGAGRNKLFIRGIADSSFTGPTQATVGQYWGDMRLTYNAPDPDLRLYDIRSVEILEGPQGTLYGAGSLGGIIRVIRNAPDLDNSGASLSAGVSATQHGDPSGDLGGMINLPVIGGRVALRAVGYGITEGGYIDDVWRGKKDINRTRVAGGRAALRIDPGARWMVDVGGIFQNNHGRDSQYADRRLGGLKRASRAPGGFDADYALGELVVGKSWDGLSFMSSTGYARQRLDERYDASLPGGPDRQFSQRNLTNMFTSENRLWRPMRHGFGWVLGVSHTRNKTNIDRSYGAVDATTSVPGVTNRVRESTIFAEASVEPVRGLIATAGARYTRSRLTGGAEDPTPVGPDLSPRLAALIEQARAEIIAGRSEKRFLPSASLSATPIRRLTVYARYQEGFRPGGLAIESGYVRRFLNDKVRTMETGMRFGERGRDIFDLSLSLSHTRWTNIQADFIDASGLPSTDNIGDGRIYSLSMELGLRPASGLSLDIASTLNDSKVVDPSANLLAALDAPPINTETGARTGGQSRIPNVARFTVRIGADYRAALDETLELRVSGWARYVGKSRLGIGPILGDLQGDYFDTSLTARIGRPDFGVTLGVTNLTDAIGNRFALGTPFSVAGGGQITPLRPRTIRLGVDRSF</sequence>
<comment type="caution">
    <text evidence="14">The sequence shown here is derived from an EMBL/GenBank/DDBJ whole genome shotgun (WGS) entry which is preliminary data.</text>
</comment>
<dbReference type="InterPro" id="IPR036942">
    <property type="entry name" value="Beta-barrel_TonB_sf"/>
</dbReference>
<dbReference type="Gene3D" id="2.40.170.20">
    <property type="entry name" value="TonB-dependent receptor, beta-barrel domain"/>
    <property type="match status" value="1"/>
</dbReference>
<evidence type="ECO:0000256" key="1">
    <source>
        <dbReference type="ARBA" id="ARBA00004571"/>
    </source>
</evidence>
<evidence type="ECO:0000256" key="4">
    <source>
        <dbReference type="ARBA" id="ARBA00022496"/>
    </source>
</evidence>
<comment type="subcellular location">
    <subcellularLocation>
        <location evidence="1">Cell outer membrane</location>
        <topology evidence="1">Multi-pass membrane protein</topology>
    </subcellularLocation>
</comment>
<dbReference type="RefSeq" id="WP_066966982.1">
    <property type="nucleotide sequence ID" value="NZ_CP023449.1"/>
</dbReference>
<accession>A0A2A4FTL9</accession>
<dbReference type="InterPro" id="IPR039426">
    <property type="entry name" value="TonB-dep_rcpt-like"/>
</dbReference>